<feature type="transmembrane region" description="Helical" evidence="7">
    <location>
        <begin position="272"/>
        <end position="290"/>
    </location>
</feature>
<feature type="transmembrane region" description="Helical" evidence="7">
    <location>
        <begin position="349"/>
        <end position="366"/>
    </location>
</feature>
<sequence length="570" mass="63354">MTANVSRTKKSLRNTVFGMGGLFCSLVVSFATKSVFVRLLGAEYNGVNGLFSNILQVLNLAELGFATSIAYALYKPLKNDDERATAALMNYFARIYRIIAIIVAAAGCCCIPFLQYLIAEDISELSFSINELRGYFAMYLASTVCSYLLAYKRTIITADQNNYLVTNVDNICNIMLNVTQIVLLLIYKNYYAYLTIMIAKTIINNLILHLIASKKYPYLRTYRKERLPKTAKSAIFKNVQAAFLHRIGGVIAYNTTSIVISAFVSLIDAGKYSNYIMIITGVSNFVNILFNSVTASIGNLCVDESEDRQYSVFKKIQYVALFAAVFSYICYICLFNPFVEIWVGSDMVMSMWVVFAISLNAMVGYFRRAVTAFKDAKGMFRNDWYKPLLEAGVGIGLAIGLSYVWGTFGVVLGYTLSTIFIAIPIENVVLFKQGIHKSVIRQILTLVVAALFAFAVGALGYYINTFIPSGIGWFILRFIFVVVFAAGAFIFATCWTPEFKYYKALADRIFKAMLAKIKNLLHRGKKAVPAEGQESRDVVEGGAESVDDSAESLPCAEERESGGDKSEEGK</sequence>
<comment type="subcellular location">
    <subcellularLocation>
        <location evidence="1">Cell membrane</location>
        <topology evidence="1">Multi-pass membrane protein</topology>
    </subcellularLocation>
</comment>
<feature type="transmembrane region" description="Helical" evidence="7">
    <location>
        <begin position="443"/>
        <end position="463"/>
    </location>
</feature>
<dbReference type="PANTHER" id="PTHR30250">
    <property type="entry name" value="PST FAMILY PREDICTED COLANIC ACID TRANSPORTER"/>
    <property type="match status" value="1"/>
</dbReference>
<feature type="transmembrane region" description="Helical" evidence="7">
    <location>
        <begin position="247"/>
        <end position="266"/>
    </location>
</feature>
<feature type="region of interest" description="Disordered" evidence="6">
    <location>
        <begin position="526"/>
        <end position="570"/>
    </location>
</feature>
<feature type="transmembrane region" description="Helical" evidence="7">
    <location>
        <begin position="12"/>
        <end position="31"/>
    </location>
</feature>
<evidence type="ECO:0000313" key="8">
    <source>
        <dbReference type="EMBL" id="HIU63141.1"/>
    </source>
</evidence>
<feature type="transmembrane region" description="Helical" evidence="7">
    <location>
        <begin position="411"/>
        <end position="431"/>
    </location>
</feature>
<keyword evidence="4 7" id="KW-1133">Transmembrane helix</keyword>
<proteinExistence type="predicted"/>
<evidence type="ECO:0000256" key="2">
    <source>
        <dbReference type="ARBA" id="ARBA00022475"/>
    </source>
</evidence>
<organism evidence="8 9">
    <name type="scientific">Candidatus Caccalectryoclostridium excrementigallinarum</name>
    <dbReference type="NCBI Taxonomy" id="2840710"/>
    <lineage>
        <taxon>Bacteria</taxon>
        <taxon>Bacillati</taxon>
        <taxon>Bacillota</taxon>
        <taxon>Clostridia</taxon>
        <taxon>Christensenellales</taxon>
        <taxon>Christensenellaceae</taxon>
        <taxon>Christensenellaceae incertae sedis</taxon>
        <taxon>Candidatus Caccalectryoclostridium</taxon>
    </lineage>
</organism>
<gene>
    <name evidence="8" type="ORF">IAB07_05195</name>
</gene>
<dbReference type="GO" id="GO:0005886">
    <property type="term" value="C:plasma membrane"/>
    <property type="evidence" value="ECO:0007669"/>
    <property type="project" value="UniProtKB-SubCell"/>
</dbReference>
<keyword evidence="5 7" id="KW-0472">Membrane</keyword>
<evidence type="ECO:0000313" key="9">
    <source>
        <dbReference type="Proteomes" id="UP000824145"/>
    </source>
</evidence>
<feature type="transmembrane region" description="Helical" evidence="7">
    <location>
        <begin position="475"/>
        <end position="495"/>
    </location>
</feature>
<evidence type="ECO:0000256" key="1">
    <source>
        <dbReference type="ARBA" id="ARBA00004651"/>
    </source>
</evidence>
<evidence type="ECO:0000256" key="6">
    <source>
        <dbReference type="SAM" id="MobiDB-lite"/>
    </source>
</evidence>
<dbReference type="Proteomes" id="UP000824145">
    <property type="component" value="Unassembled WGS sequence"/>
</dbReference>
<evidence type="ECO:0000256" key="3">
    <source>
        <dbReference type="ARBA" id="ARBA00022692"/>
    </source>
</evidence>
<feature type="transmembrane region" description="Helical" evidence="7">
    <location>
        <begin position="318"/>
        <end position="343"/>
    </location>
</feature>
<protein>
    <recommendedName>
        <fullName evidence="10">Polysaccharide biosynthesis protein</fullName>
    </recommendedName>
</protein>
<evidence type="ECO:0000256" key="7">
    <source>
        <dbReference type="SAM" id="Phobius"/>
    </source>
</evidence>
<feature type="compositionally biased region" description="Basic and acidic residues" evidence="6">
    <location>
        <begin position="556"/>
        <end position="570"/>
    </location>
</feature>
<keyword evidence="3 7" id="KW-0812">Transmembrane</keyword>
<dbReference type="InterPro" id="IPR050833">
    <property type="entry name" value="Poly_Biosynth_Transport"/>
</dbReference>
<feature type="transmembrane region" description="Helical" evidence="7">
    <location>
        <begin position="95"/>
        <end position="114"/>
    </location>
</feature>
<feature type="transmembrane region" description="Helical" evidence="7">
    <location>
        <begin position="163"/>
        <end position="186"/>
    </location>
</feature>
<name>A0A9D1SK44_9FIRM</name>
<feature type="transmembrane region" description="Helical" evidence="7">
    <location>
        <begin position="51"/>
        <end position="74"/>
    </location>
</feature>
<evidence type="ECO:0000256" key="4">
    <source>
        <dbReference type="ARBA" id="ARBA00022989"/>
    </source>
</evidence>
<dbReference type="PANTHER" id="PTHR30250:SF26">
    <property type="entry name" value="PSMA PROTEIN"/>
    <property type="match status" value="1"/>
</dbReference>
<feature type="transmembrane region" description="Helical" evidence="7">
    <location>
        <begin position="134"/>
        <end position="151"/>
    </location>
</feature>
<feature type="transmembrane region" description="Helical" evidence="7">
    <location>
        <begin position="192"/>
        <end position="212"/>
    </location>
</feature>
<accession>A0A9D1SK44</accession>
<evidence type="ECO:0000256" key="5">
    <source>
        <dbReference type="ARBA" id="ARBA00023136"/>
    </source>
</evidence>
<evidence type="ECO:0008006" key="10">
    <source>
        <dbReference type="Google" id="ProtNLM"/>
    </source>
</evidence>
<reference evidence="8" key="2">
    <citation type="journal article" date="2021" name="PeerJ">
        <title>Extensive microbial diversity within the chicken gut microbiome revealed by metagenomics and culture.</title>
        <authorList>
            <person name="Gilroy R."/>
            <person name="Ravi A."/>
            <person name="Getino M."/>
            <person name="Pursley I."/>
            <person name="Horton D.L."/>
            <person name="Alikhan N.F."/>
            <person name="Baker D."/>
            <person name="Gharbi K."/>
            <person name="Hall N."/>
            <person name="Watson M."/>
            <person name="Adriaenssens E.M."/>
            <person name="Foster-Nyarko E."/>
            <person name="Jarju S."/>
            <person name="Secka A."/>
            <person name="Antonio M."/>
            <person name="Oren A."/>
            <person name="Chaudhuri R.R."/>
            <person name="La Ragione R."/>
            <person name="Hildebrand F."/>
            <person name="Pallen M.J."/>
        </authorList>
    </citation>
    <scope>NUCLEOTIDE SEQUENCE</scope>
    <source>
        <strain evidence="8">9366</strain>
    </source>
</reference>
<feature type="transmembrane region" description="Helical" evidence="7">
    <location>
        <begin position="387"/>
        <end position="405"/>
    </location>
</feature>
<keyword evidence="2" id="KW-1003">Cell membrane</keyword>
<dbReference type="EMBL" id="DVNJ01000029">
    <property type="protein sequence ID" value="HIU63141.1"/>
    <property type="molecule type" value="Genomic_DNA"/>
</dbReference>
<dbReference type="AlphaFoldDB" id="A0A9D1SK44"/>
<comment type="caution">
    <text evidence="8">The sequence shown here is derived from an EMBL/GenBank/DDBJ whole genome shotgun (WGS) entry which is preliminary data.</text>
</comment>
<reference evidence="8" key="1">
    <citation type="submission" date="2020-10" db="EMBL/GenBank/DDBJ databases">
        <authorList>
            <person name="Gilroy R."/>
        </authorList>
    </citation>
    <scope>NUCLEOTIDE SEQUENCE</scope>
    <source>
        <strain evidence="8">9366</strain>
    </source>
</reference>